<name>A0A1X0RYZ7_RHIZD</name>
<feature type="non-terminal residue" evidence="4">
    <location>
        <position position="1"/>
    </location>
</feature>
<dbReference type="OMA" id="ESETCWA"/>
<dbReference type="Proteomes" id="UP000242381">
    <property type="component" value="Unassembled WGS sequence"/>
</dbReference>
<sequence length="214" mass="24210">IASYDNEFVPQFIIPAESETCWAGGGFYSKDQLVVWTKQQIVVNIIHTYRMDKKSDIYSESIKISVYVNDDELYAFIVCNHPNESGFKILPLPIDRQQEGHTTYAIDTSFKEIWPIKDEVDPNFGRITVTEPVNTNHLAIGYDTGKICVVPLSLALLHLNDVSNHLGKRDDVRVFKKTHQSAITCMIVPEHQVSGQQYLLSGGLDGVVKIWNLK</sequence>
<dbReference type="VEuPathDB" id="FungiDB:BCV72DRAFT_217729"/>
<keyword evidence="2" id="KW-0677">Repeat</keyword>
<dbReference type="Gene3D" id="2.130.10.10">
    <property type="entry name" value="YVTN repeat-like/Quinoprotein amine dehydrogenase"/>
    <property type="match status" value="1"/>
</dbReference>
<evidence type="ECO:0000256" key="1">
    <source>
        <dbReference type="ARBA" id="ARBA00022574"/>
    </source>
</evidence>
<evidence type="ECO:0000256" key="3">
    <source>
        <dbReference type="PROSITE-ProRule" id="PRU00221"/>
    </source>
</evidence>
<dbReference type="PROSITE" id="PS50294">
    <property type="entry name" value="WD_REPEATS_REGION"/>
    <property type="match status" value="1"/>
</dbReference>
<evidence type="ECO:0000256" key="2">
    <source>
        <dbReference type="ARBA" id="ARBA00022737"/>
    </source>
</evidence>
<feature type="repeat" description="WD" evidence="3">
    <location>
        <begin position="176"/>
        <end position="214"/>
    </location>
</feature>
<evidence type="ECO:0000313" key="4">
    <source>
        <dbReference type="EMBL" id="ORE17128.1"/>
    </source>
</evidence>
<organism evidence="4 5">
    <name type="scientific">Rhizopus microsporus</name>
    <dbReference type="NCBI Taxonomy" id="58291"/>
    <lineage>
        <taxon>Eukaryota</taxon>
        <taxon>Fungi</taxon>
        <taxon>Fungi incertae sedis</taxon>
        <taxon>Mucoromycota</taxon>
        <taxon>Mucoromycotina</taxon>
        <taxon>Mucoromycetes</taxon>
        <taxon>Mucorales</taxon>
        <taxon>Mucorineae</taxon>
        <taxon>Rhizopodaceae</taxon>
        <taxon>Rhizopus</taxon>
    </lineage>
</organism>
<dbReference type="SUPFAM" id="SSF50978">
    <property type="entry name" value="WD40 repeat-like"/>
    <property type="match status" value="1"/>
</dbReference>
<dbReference type="InterPro" id="IPR036322">
    <property type="entry name" value="WD40_repeat_dom_sf"/>
</dbReference>
<dbReference type="PROSITE" id="PS00678">
    <property type="entry name" value="WD_REPEATS_1"/>
    <property type="match status" value="1"/>
</dbReference>
<proteinExistence type="predicted"/>
<keyword evidence="1 3" id="KW-0853">WD repeat</keyword>
<dbReference type="InterPro" id="IPR001680">
    <property type="entry name" value="WD40_rpt"/>
</dbReference>
<dbReference type="AlphaFoldDB" id="A0A1X0RYZ7"/>
<evidence type="ECO:0000313" key="5">
    <source>
        <dbReference type="Proteomes" id="UP000242381"/>
    </source>
</evidence>
<dbReference type="InterPro" id="IPR015943">
    <property type="entry name" value="WD40/YVTN_repeat-like_dom_sf"/>
</dbReference>
<dbReference type="InterPro" id="IPR019775">
    <property type="entry name" value="WD40_repeat_CS"/>
</dbReference>
<reference evidence="4 5" key="1">
    <citation type="journal article" date="2016" name="Proc. Natl. Acad. Sci. U.S.A.">
        <title>Lipid metabolic changes in an early divergent fungus govern the establishment of a mutualistic symbiosis with endobacteria.</title>
        <authorList>
            <person name="Lastovetsky O.A."/>
            <person name="Gaspar M.L."/>
            <person name="Mondo S.J."/>
            <person name="LaButti K.M."/>
            <person name="Sandor L."/>
            <person name="Grigoriev I.V."/>
            <person name="Henry S.A."/>
            <person name="Pawlowska T.E."/>
        </authorList>
    </citation>
    <scope>NUCLEOTIDE SEQUENCE [LARGE SCALE GENOMIC DNA]</scope>
    <source>
        <strain evidence="4 5">ATCC 11559</strain>
    </source>
</reference>
<dbReference type="PROSITE" id="PS50082">
    <property type="entry name" value="WD_REPEATS_2"/>
    <property type="match status" value="1"/>
</dbReference>
<gene>
    <name evidence="4" type="ORF">BCV71DRAFT_182125</name>
</gene>
<dbReference type="EMBL" id="KV921364">
    <property type="protein sequence ID" value="ORE17128.1"/>
    <property type="molecule type" value="Genomic_DNA"/>
</dbReference>
<accession>A0A1X0RYZ7</accession>
<protein>
    <submittedName>
        <fullName evidence="4">Uncharacterized protein</fullName>
    </submittedName>
</protein>